<evidence type="ECO:0000256" key="1">
    <source>
        <dbReference type="SAM" id="MobiDB-lite"/>
    </source>
</evidence>
<accession>A0A9P0A4M0</accession>
<evidence type="ECO:0000313" key="3">
    <source>
        <dbReference type="EMBL" id="CAH0384154.1"/>
    </source>
</evidence>
<proteinExistence type="predicted"/>
<dbReference type="AlphaFoldDB" id="A0A9P0A4M0"/>
<feature type="signal peptide" evidence="2">
    <location>
        <begin position="1"/>
        <end position="27"/>
    </location>
</feature>
<reference evidence="3" key="1">
    <citation type="submission" date="2021-12" db="EMBL/GenBank/DDBJ databases">
        <authorList>
            <person name="King R."/>
        </authorList>
    </citation>
    <scope>NUCLEOTIDE SEQUENCE</scope>
</reference>
<feature type="chain" id="PRO_5040381878" evidence="2">
    <location>
        <begin position="28"/>
        <end position="197"/>
    </location>
</feature>
<protein>
    <submittedName>
        <fullName evidence="3">Uncharacterized protein</fullName>
    </submittedName>
</protein>
<organism evidence="3 4">
    <name type="scientific">Bemisia tabaci</name>
    <name type="common">Sweetpotato whitefly</name>
    <name type="synonym">Aleurodes tabaci</name>
    <dbReference type="NCBI Taxonomy" id="7038"/>
    <lineage>
        <taxon>Eukaryota</taxon>
        <taxon>Metazoa</taxon>
        <taxon>Ecdysozoa</taxon>
        <taxon>Arthropoda</taxon>
        <taxon>Hexapoda</taxon>
        <taxon>Insecta</taxon>
        <taxon>Pterygota</taxon>
        <taxon>Neoptera</taxon>
        <taxon>Paraneoptera</taxon>
        <taxon>Hemiptera</taxon>
        <taxon>Sternorrhyncha</taxon>
        <taxon>Aleyrodoidea</taxon>
        <taxon>Aleyrodidae</taxon>
        <taxon>Aleyrodinae</taxon>
        <taxon>Bemisia</taxon>
    </lineage>
</organism>
<dbReference type="Proteomes" id="UP001152759">
    <property type="component" value="Chromosome 2"/>
</dbReference>
<evidence type="ECO:0000313" key="4">
    <source>
        <dbReference type="Proteomes" id="UP001152759"/>
    </source>
</evidence>
<feature type="region of interest" description="Disordered" evidence="1">
    <location>
        <begin position="155"/>
        <end position="197"/>
    </location>
</feature>
<keyword evidence="2" id="KW-0732">Signal</keyword>
<dbReference type="EMBL" id="OU963863">
    <property type="protein sequence ID" value="CAH0384154.1"/>
    <property type="molecule type" value="Genomic_DNA"/>
</dbReference>
<keyword evidence="4" id="KW-1185">Reference proteome</keyword>
<name>A0A9P0A4M0_BEMTA</name>
<evidence type="ECO:0000256" key="2">
    <source>
        <dbReference type="SAM" id="SignalP"/>
    </source>
</evidence>
<gene>
    <name evidence="3" type="ORF">BEMITA_LOCUS3527</name>
</gene>
<feature type="region of interest" description="Disordered" evidence="1">
    <location>
        <begin position="101"/>
        <end position="120"/>
    </location>
</feature>
<sequence length="197" mass="22066">MSVIFPAPNFQWLLVCVCALILGIVTPNKSESAERITRPLNTSGVLMQHRIQAKVADYALNLDDESYYQDQALEVRAPKNKQKSKNSAMAEIQMATYGIAGGNMKKPRQPSKHAVSVQEDKEVDALAEQLGKTNFSERTPSQGRLNWRRLASLSRRAARSQTVRRALRRLRRRPSDAHSDTDTNMSGSARHQGYESA</sequence>